<reference evidence="2 3" key="1">
    <citation type="submission" date="2023-04" db="EMBL/GenBank/DDBJ databases">
        <title>Neorhizobium petrolearium OS53, complete genome.</title>
        <authorList>
            <person name="Yu T."/>
        </authorList>
    </citation>
    <scope>NUCLEOTIDE SEQUENCE [LARGE SCALE GENOMIC DNA]</scope>
    <source>
        <strain evidence="2 3">OS53</strain>
    </source>
</reference>
<name>A0ABY8M8W3_9HYPH</name>
<dbReference type="RefSeq" id="WP_227703386.1">
    <property type="nucleotide sequence ID" value="NZ_CP123000.1"/>
</dbReference>
<dbReference type="EMBL" id="CP123000">
    <property type="protein sequence ID" value="WGI70968.1"/>
    <property type="molecule type" value="Genomic_DNA"/>
</dbReference>
<feature type="region of interest" description="Disordered" evidence="1">
    <location>
        <begin position="1"/>
        <end position="32"/>
    </location>
</feature>
<sequence length="921" mass="101990">MKGDSSRFGRAPGTSLSDRLRQQQEQARRRPEMLAAQAARAAARGTLSQDPANENLANARNVDAWIAALRTVPLRMVGGEVLPLSSVYEEVLRSAIGSMNSREPTVLMTWPARDVCLSAVTSLLALADVAVCPEAEIELYGSKMKSFERPRGFKALIYPYARTTHESARDIQVDRDYLHRTHLAHVTRHASGNEDGRSLQDYHYVLSRVGTLNGKGRDGTVRPEFEHPTLDEIMPHGNCEGSAHPHGTLLWRTSSRTDLKAHNTVRTHTDIGNDASYYLYGARKGDEITFRKIRGGLDLIIFDLTRTGRGRLGDDWVTAATRIYKVMRKLFPDSGVIAVTEDPWAFDKARFEIFSEISVARGRSVRPAMSRTITSLNSSALVDADSIRNWSGCGVVDAKGFNGDGRTVADKLRPVLARLRRTRDRDGAAAVSDIISKLRRAASLPGSLRAFDDYLEDEHGQTAAIDVMDNYRITKQVRYLQDPASAAYVIGGDELASPLRDAQAVMTSLARATPMSFVLAAVVGSILNSSSKALFMFRKQTLAEFAMTALCRQIPELQSRLDKEMIVFSGPGGLSDVAGLPVSERNKFKRIYVVAPARDGVLTFFARDWLPSEVYILADGDTLSFSSRDAFRLADQIKEPEIASRLKKYATAADADLAGLGISPIKLTETPPLPEELQFPSESIINLAGNVGKGDGDLLEFTMDSGQKIIARPGTALVRLDRSKSMETFRQIEAKDVKTAESICVISSGFIDRARILLSIHANASEAIRGYHEDVVRRFATLPGYSDNDRVRTIIERMGDPNLQIPTVRRWIHLEKQLHAPLHEVVTQAPQKLDTFLKFTAALGINKDLAERFWHWGVKAQRSSRMKAGMEFHDAYRNILTDPHAALAFAGDAKRASEIAKLLRLAEEYVCQVISVRKFKP</sequence>
<evidence type="ECO:0000313" key="2">
    <source>
        <dbReference type="EMBL" id="WGI70968.1"/>
    </source>
</evidence>
<dbReference type="Proteomes" id="UP001227095">
    <property type="component" value="Chromosome"/>
</dbReference>
<feature type="compositionally biased region" description="Basic and acidic residues" evidence="1">
    <location>
        <begin position="18"/>
        <end position="32"/>
    </location>
</feature>
<protein>
    <submittedName>
        <fullName evidence="2">Uncharacterized protein</fullName>
    </submittedName>
</protein>
<proteinExistence type="predicted"/>
<evidence type="ECO:0000313" key="3">
    <source>
        <dbReference type="Proteomes" id="UP001227095"/>
    </source>
</evidence>
<keyword evidence="3" id="KW-1185">Reference proteome</keyword>
<evidence type="ECO:0000256" key="1">
    <source>
        <dbReference type="SAM" id="MobiDB-lite"/>
    </source>
</evidence>
<gene>
    <name evidence="2" type="ORF">QEO92_13455</name>
</gene>
<organism evidence="2 3">
    <name type="scientific">Neorhizobium petrolearium</name>
    <dbReference type="NCBI Taxonomy" id="515361"/>
    <lineage>
        <taxon>Bacteria</taxon>
        <taxon>Pseudomonadati</taxon>
        <taxon>Pseudomonadota</taxon>
        <taxon>Alphaproteobacteria</taxon>
        <taxon>Hyphomicrobiales</taxon>
        <taxon>Rhizobiaceae</taxon>
        <taxon>Rhizobium/Agrobacterium group</taxon>
        <taxon>Neorhizobium</taxon>
    </lineage>
</organism>
<accession>A0ABY8M8W3</accession>